<dbReference type="EMBL" id="NHNI01000001">
    <property type="protein sequence ID" value="OZY86504.1"/>
    <property type="molecule type" value="Genomic_DNA"/>
</dbReference>
<gene>
    <name evidence="1" type="ORF">CBP51_05630</name>
</gene>
<comment type="caution">
    <text evidence="1">The sequence shown here is derived from an EMBL/GenBank/DDBJ whole genome shotgun (WGS) entry which is preliminary data.</text>
</comment>
<dbReference type="Proteomes" id="UP000216101">
    <property type="component" value="Unassembled WGS sequence"/>
</dbReference>
<evidence type="ECO:0000313" key="1">
    <source>
        <dbReference type="EMBL" id="OZY86504.1"/>
    </source>
</evidence>
<evidence type="ECO:0008006" key="3">
    <source>
        <dbReference type="Google" id="ProtNLM"/>
    </source>
</evidence>
<name>A0A266Q9E4_9GAMM</name>
<protein>
    <recommendedName>
        <fullName evidence="3">RiboL-PSP-HEPN domain-containing protein</fullName>
    </recommendedName>
</protein>
<dbReference type="AlphaFoldDB" id="A0A266Q9E4"/>
<dbReference type="RefSeq" id="WP_094984151.1">
    <property type="nucleotide sequence ID" value="NZ_NHNI01000001.1"/>
</dbReference>
<evidence type="ECO:0000313" key="2">
    <source>
        <dbReference type="Proteomes" id="UP000216101"/>
    </source>
</evidence>
<proteinExistence type="predicted"/>
<accession>A0A266Q9E4</accession>
<sequence>MSEIFDKEKLSGEEIQNEVFRRMEKYNEKSFLEQFAIYLGTAQILEFGLKKLLITLFNATEENLERKTLGQTRVELEKRGIRADYTELLKEVVSDRNYAAHELLSNNALLNSFNVTFSENMQFKELKHFIYKLEQAVLIFDYIQHSNAWLIKA</sequence>
<reference evidence="2" key="1">
    <citation type="submission" date="2017-05" db="EMBL/GenBank/DDBJ databases">
        <authorList>
            <person name="Barney B.M."/>
        </authorList>
    </citation>
    <scope>NUCLEOTIDE SEQUENCE [LARGE SCALE GENOMIC DNA]</scope>
    <source>
        <strain evidence="2">PSBB022</strain>
    </source>
</reference>
<keyword evidence="2" id="KW-1185">Reference proteome</keyword>
<organism evidence="1 2">
    <name type="scientific">Cellvibrio mixtus</name>
    <dbReference type="NCBI Taxonomy" id="39650"/>
    <lineage>
        <taxon>Bacteria</taxon>
        <taxon>Pseudomonadati</taxon>
        <taxon>Pseudomonadota</taxon>
        <taxon>Gammaproteobacteria</taxon>
        <taxon>Cellvibrionales</taxon>
        <taxon>Cellvibrionaceae</taxon>
        <taxon>Cellvibrio</taxon>
    </lineage>
</organism>